<keyword evidence="2" id="KW-1185">Reference proteome</keyword>
<accession>A0A1T1CR62</accession>
<evidence type="ECO:0000313" key="1">
    <source>
        <dbReference type="EMBL" id="OOV31126.1"/>
    </source>
</evidence>
<gene>
    <name evidence="1" type="ORF">BV61_05330</name>
</gene>
<organism evidence="1 2">
    <name type="scientific">Candidatus Synechococcus spongiarum LMB bulk15M</name>
    <dbReference type="NCBI Taxonomy" id="1943582"/>
    <lineage>
        <taxon>Bacteria</taxon>
        <taxon>Bacillati</taxon>
        <taxon>Cyanobacteriota</taxon>
        <taxon>Cyanophyceae</taxon>
        <taxon>Synechococcales</taxon>
        <taxon>Synechococcaceae</taxon>
        <taxon>Synechococcus</taxon>
    </lineage>
</organism>
<evidence type="ECO:0000313" key="2">
    <source>
        <dbReference type="Proteomes" id="UP000242636"/>
    </source>
</evidence>
<name>A0A1T1CR62_9SYNE</name>
<dbReference type="AlphaFoldDB" id="A0A1T1CR62"/>
<dbReference type="EMBL" id="MWLD01000063">
    <property type="protein sequence ID" value="OOV31126.1"/>
    <property type="molecule type" value="Genomic_DNA"/>
</dbReference>
<sequence length="74" mass="7833">MPQNQAALVFQYDQRSKFVTMAQLLLRRWASALATAATFALALALAFPQPLLARTDGLTTAETPEGGAGRTAPG</sequence>
<reference evidence="1 2" key="1">
    <citation type="submission" date="2017-02" db="EMBL/GenBank/DDBJ databases">
        <title>Draft Genome Sequences of 'Candidatus Synechococcus spongiarum', Cyanobacterial Symbionts of the Mediterranean Sponge Aplysina aerophoba from two locations.</title>
        <authorList>
            <person name="Slaby B.M."/>
            <person name="Hentschel U."/>
        </authorList>
    </citation>
    <scope>NUCLEOTIDE SEQUENCE [LARGE SCALE GENOMIC DNA]</scope>
    <source>
        <strain evidence="1">LMB bulk15M</strain>
    </source>
</reference>
<protein>
    <submittedName>
        <fullName evidence="1">Uncharacterized protein</fullName>
    </submittedName>
</protein>
<comment type="caution">
    <text evidence="1">The sequence shown here is derived from an EMBL/GenBank/DDBJ whole genome shotgun (WGS) entry which is preliminary data.</text>
</comment>
<proteinExistence type="predicted"/>
<dbReference type="Proteomes" id="UP000242636">
    <property type="component" value="Unassembled WGS sequence"/>
</dbReference>